<dbReference type="EMBL" id="BMAV01006640">
    <property type="protein sequence ID" value="GFY48735.1"/>
    <property type="molecule type" value="Genomic_DNA"/>
</dbReference>
<name>A0A8X7BYM1_9ARAC</name>
<accession>A0A8X7BYM1</accession>
<proteinExistence type="predicted"/>
<gene>
    <name evidence="1" type="ORF">TNIN_97521</name>
</gene>
<dbReference type="Proteomes" id="UP000886998">
    <property type="component" value="Unassembled WGS sequence"/>
</dbReference>
<protein>
    <submittedName>
        <fullName evidence="1">Uncharacterized protein</fullName>
    </submittedName>
</protein>
<reference evidence="1" key="1">
    <citation type="submission" date="2020-08" db="EMBL/GenBank/DDBJ databases">
        <title>Multicomponent nature underlies the extraordinary mechanical properties of spider dragline silk.</title>
        <authorList>
            <person name="Kono N."/>
            <person name="Nakamura H."/>
            <person name="Mori M."/>
            <person name="Yoshida Y."/>
            <person name="Ohtoshi R."/>
            <person name="Malay A.D."/>
            <person name="Moran D.A.P."/>
            <person name="Tomita M."/>
            <person name="Numata K."/>
            <person name="Arakawa K."/>
        </authorList>
    </citation>
    <scope>NUCLEOTIDE SEQUENCE</scope>
</reference>
<sequence length="130" mass="14848">MRILTVSALAHDQWIQGPLWLNQPMNEMSSYKILETFSFPDNALKEKKSVVATVSRSGSDFNALTPAHFSWRSYSSVSRTISALKVCSSFLKDGTWIQRLRHQYFWNHWSTEYLQTSNLGPSGGENQTKS</sequence>
<organism evidence="1 2">
    <name type="scientific">Trichonephila inaurata madagascariensis</name>
    <dbReference type="NCBI Taxonomy" id="2747483"/>
    <lineage>
        <taxon>Eukaryota</taxon>
        <taxon>Metazoa</taxon>
        <taxon>Ecdysozoa</taxon>
        <taxon>Arthropoda</taxon>
        <taxon>Chelicerata</taxon>
        <taxon>Arachnida</taxon>
        <taxon>Araneae</taxon>
        <taxon>Araneomorphae</taxon>
        <taxon>Entelegynae</taxon>
        <taxon>Araneoidea</taxon>
        <taxon>Nephilidae</taxon>
        <taxon>Trichonephila</taxon>
        <taxon>Trichonephila inaurata</taxon>
    </lineage>
</organism>
<keyword evidence="2" id="KW-1185">Reference proteome</keyword>
<evidence type="ECO:0000313" key="2">
    <source>
        <dbReference type="Proteomes" id="UP000886998"/>
    </source>
</evidence>
<comment type="caution">
    <text evidence="1">The sequence shown here is derived from an EMBL/GenBank/DDBJ whole genome shotgun (WGS) entry which is preliminary data.</text>
</comment>
<dbReference type="AlphaFoldDB" id="A0A8X7BYM1"/>
<evidence type="ECO:0000313" key="1">
    <source>
        <dbReference type="EMBL" id="GFY48735.1"/>
    </source>
</evidence>